<reference evidence="13 14" key="1">
    <citation type="submission" date="2017-09" db="EMBL/GenBank/DDBJ databases">
        <title>A multilocus sequence analysis scheme for characterization of bacteria in the genus Thioclava.</title>
        <authorList>
            <person name="Liu Y."/>
            <person name="Shao Z."/>
        </authorList>
    </citation>
    <scope>NUCLEOTIDE SEQUENCE [LARGE SCALE GENOMIC DNA]</scope>
    <source>
        <strain evidence="13 14">CAU 1312</strain>
    </source>
</reference>
<evidence type="ECO:0000313" key="14">
    <source>
        <dbReference type="Proteomes" id="UP000243507"/>
    </source>
</evidence>
<feature type="binding site" evidence="8">
    <location>
        <begin position="318"/>
        <end position="321"/>
    </location>
    <ligand>
        <name>GTP</name>
        <dbReference type="ChEBI" id="CHEBI:37565"/>
        <label>2</label>
    </ligand>
</feature>
<feature type="binding site" evidence="8">
    <location>
        <begin position="253"/>
        <end position="257"/>
    </location>
    <ligand>
        <name>GTP</name>
        <dbReference type="ChEBI" id="CHEBI:37565"/>
        <label>2</label>
    </ligand>
</feature>
<dbReference type="InterPro" id="IPR015946">
    <property type="entry name" value="KH_dom-like_a/b"/>
</dbReference>
<dbReference type="FunFam" id="3.40.50.300:FF:000057">
    <property type="entry name" value="GTPase Der"/>
    <property type="match status" value="1"/>
</dbReference>
<dbReference type="NCBIfam" id="TIGR03594">
    <property type="entry name" value="GTPase_EngA"/>
    <property type="match status" value="1"/>
</dbReference>
<dbReference type="CDD" id="cd01895">
    <property type="entry name" value="EngA2"/>
    <property type="match status" value="1"/>
</dbReference>
<accession>A0A2A4CRM2</accession>
<dbReference type="InterPro" id="IPR032859">
    <property type="entry name" value="KH_dom-like"/>
</dbReference>
<evidence type="ECO:0000313" key="13">
    <source>
        <dbReference type="EMBL" id="PCD77245.1"/>
    </source>
</evidence>
<comment type="similarity">
    <text evidence="1 8 9 10">Belongs to the TRAFAC class TrmE-Era-EngA-EngB-Septin-like GTPase superfamily. EngA (Der) GTPase family.</text>
</comment>
<dbReference type="Proteomes" id="UP000243507">
    <property type="component" value="Unassembled WGS sequence"/>
</dbReference>
<dbReference type="RefSeq" id="WP_096432018.1">
    <property type="nucleotide sequence ID" value="NZ_NTJD01000003.1"/>
</dbReference>
<feature type="binding site" evidence="8">
    <location>
        <begin position="206"/>
        <end position="213"/>
    </location>
    <ligand>
        <name>GTP</name>
        <dbReference type="ChEBI" id="CHEBI:37565"/>
        <label>2</label>
    </ligand>
</feature>
<evidence type="ECO:0000256" key="4">
    <source>
        <dbReference type="ARBA" id="ARBA00022737"/>
    </source>
</evidence>
<feature type="region of interest" description="Disordered" evidence="11">
    <location>
        <begin position="458"/>
        <end position="503"/>
    </location>
</feature>
<name>A0A2A4CRM2_9RHOB</name>
<keyword evidence="14" id="KW-1185">Reference proteome</keyword>
<gene>
    <name evidence="8" type="primary">der</name>
    <name evidence="13" type="ORF">CLN94_05660</name>
</gene>
<feature type="domain" description="EngA-type G" evidence="12">
    <location>
        <begin position="200"/>
        <end position="375"/>
    </location>
</feature>
<dbReference type="InterPro" id="IPR016484">
    <property type="entry name" value="GTPase_Der"/>
</dbReference>
<sequence length="503" mass="55360">MSFTLAIVGRPNVGKSTLFNRLVGKRLALVDDTPGVTRDLREGDARLGDLKFIVIDSAGLELAEDDSLQGRMRRLTERAVEEADICLFLVDARVGVTPADEIFADILRRKNAHVILAANKAEGRAGEAGALEAWSLGLGEPLQISAEHGEGLDDLYSALQPLAEEFAEKRAADLPEVDVEIEEDSEDEGVYQAPTREKPLQLAVIGRPNAGKSTLINKILGEDRLLTGPEAGITRDAISVTADFSGTPMRIWDTAGMRKKGKVNDKLEKLSVADGLRAVRFAEVVVVLLDVNIPFETQDLRIADFAETEGRAVVVAANKWDLEEDKPEKLKELREAFERLLPQLRGAPLVTVSAKTGKGLDRLHAAILKAHEVWNRRISTAKLNNWLGAMTEAHPPPAPGGRRIKLRYITQAKTRPPAFVIKATHTDKIPESYERYLINGLRNDFDMPGTPIRIYLRDQGKTNPYKDKKKSIPSRLKKHVDAKKQAAHKAAAAAKRSTRKSDG</sequence>
<feature type="binding site" evidence="8">
    <location>
        <begin position="56"/>
        <end position="60"/>
    </location>
    <ligand>
        <name>GTP</name>
        <dbReference type="ChEBI" id="CHEBI:37565"/>
        <label>1</label>
    </ligand>
</feature>
<comment type="caution">
    <text evidence="13">The sequence shown here is derived from an EMBL/GenBank/DDBJ whole genome shotgun (WGS) entry which is preliminary data.</text>
</comment>
<dbReference type="Gene3D" id="3.40.50.300">
    <property type="entry name" value="P-loop containing nucleotide triphosphate hydrolases"/>
    <property type="match status" value="2"/>
</dbReference>
<dbReference type="SUPFAM" id="SSF52540">
    <property type="entry name" value="P-loop containing nucleoside triphosphate hydrolases"/>
    <property type="match status" value="2"/>
</dbReference>
<evidence type="ECO:0000256" key="6">
    <source>
        <dbReference type="ARBA" id="ARBA00023134"/>
    </source>
</evidence>
<dbReference type="Pfam" id="PF14714">
    <property type="entry name" value="KH_dom-like"/>
    <property type="match status" value="1"/>
</dbReference>
<evidence type="ECO:0000256" key="2">
    <source>
        <dbReference type="ARBA" id="ARBA00020953"/>
    </source>
</evidence>
<evidence type="ECO:0000256" key="7">
    <source>
        <dbReference type="ARBA" id="ARBA00032345"/>
    </source>
</evidence>
<dbReference type="HAMAP" id="MF_00195">
    <property type="entry name" value="GTPase_Der"/>
    <property type="match status" value="1"/>
</dbReference>
<evidence type="ECO:0000256" key="5">
    <source>
        <dbReference type="ARBA" id="ARBA00022741"/>
    </source>
</evidence>
<evidence type="ECO:0000256" key="9">
    <source>
        <dbReference type="PROSITE-ProRule" id="PRU01049"/>
    </source>
</evidence>
<dbReference type="Pfam" id="PF01926">
    <property type="entry name" value="MMR_HSR1"/>
    <property type="match status" value="2"/>
</dbReference>
<keyword evidence="4 10" id="KW-0677">Repeat</keyword>
<dbReference type="PRINTS" id="PR00449">
    <property type="entry name" value="RASTRNSFRMNG"/>
</dbReference>
<evidence type="ECO:0000259" key="12">
    <source>
        <dbReference type="PROSITE" id="PS51712"/>
    </source>
</evidence>
<keyword evidence="3 8" id="KW-0690">Ribosome biogenesis</keyword>
<dbReference type="InterPro" id="IPR006073">
    <property type="entry name" value="GTP-bd"/>
</dbReference>
<dbReference type="PANTHER" id="PTHR43834">
    <property type="entry name" value="GTPASE DER"/>
    <property type="match status" value="1"/>
</dbReference>
<dbReference type="NCBIfam" id="TIGR00231">
    <property type="entry name" value="small_GTP"/>
    <property type="match status" value="2"/>
</dbReference>
<dbReference type="AlphaFoldDB" id="A0A2A4CRM2"/>
<evidence type="ECO:0000256" key="3">
    <source>
        <dbReference type="ARBA" id="ARBA00022517"/>
    </source>
</evidence>
<evidence type="ECO:0000256" key="8">
    <source>
        <dbReference type="HAMAP-Rule" id="MF_00195"/>
    </source>
</evidence>
<dbReference type="OrthoDB" id="9805918at2"/>
<comment type="subunit">
    <text evidence="8">Associates with the 50S ribosomal subunit.</text>
</comment>
<dbReference type="PROSITE" id="PS51712">
    <property type="entry name" value="G_ENGA"/>
    <property type="match status" value="2"/>
</dbReference>
<dbReference type="CDD" id="cd01894">
    <property type="entry name" value="EngA1"/>
    <property type="match status" value="1"/>
</dbReference>
<evidence type="ECO:0000256" key="10">
    <source>
        <dbReference type="RuleBase" id="RU004481"/>
    </source>
</evidence>
<dbReference type="InterPro" id="IPR027417">
    <property type="entry name" value="P-loop_NTPase"/>
</dbReference>
<feature type="domain" description="EngA-type G" evidence="12">
    <location>
        <begin position="3"/>
        <end position="167"/>
    </location>
</feature>
<comment type="function">
    <text evidence="8 10">GTPase that plays an essential role in the late steps of ribosome biogenesis.</text>
</comment>
<keyword evidence="6 8" id="KW-0342">GTP-binding</keyword>
<dbReference type="GO" id="GO:0042254">
    <property type="term" value="P:ribosome biogenesis"/>
    <property type="evidence" value="ECO:0007669"/>
    <property type="project" value="UniProtKB-KW"/>
</dbReference>
<feature type="binding site" evidence="8">
    <location>
        <begin position="119"/>
        <end position="122"/>
    </location>
    <ligand>
        <name>GTP</name>
        <dbReference type="ChEBI" id="CHEBI:37565"/>
        <label>1</label>
    </ligand>
</feature>
<proteinExistence type="inferred from homology"/>
<organism evidence="13 14">
    <name type="scientific">Pseudothioclava arenosa</name>
    <dbReference type="NCBI Taxonomy" id="1795308"/>
    <lineage>
        <taxon>Bacteria</taxon>
        <taxon>Pseudomonadati</taxon>
        <taxon>Pseudomonadota</taxon>
        <taxon>Alphaproteobacteria</taxon>
        <taxon>Rhodobacterales</taxon>
        <taxon>Paracoccaceae</taxon>
        <taxon>Pseudothioclava</taxon>
    </lineage>
</organism>
<protein>
    <recommendedName>
        <fullName evidence="2 8">GTPase Der</fullName>
    </recommendedName>
    <alternativeName>
        <fullName evidence="7 8">GTP-binding protein EngA</fullName>
    </alternativeName>
</protein>
<keyword evidence="5 8" id="KW-0547">Nucleotide-binding</keyword>
<dbReference type="PIRSF" id="PIRSF006485">
    <property type="entry name" value="GTP-binding_EngA"/>
    <property type="match status" value="1"/>
</dbReference>
<dbReference type="FunFam" id="3.30.300.20:FF:000004">
    <property type="entry name" value="GTPase Der"/>
    <property type="match status" value="1"/>
</dbReference>
<feature type="compositionally biased region" description="Basic residues" evidence="11">
    <location>
        <begin position="467"/>
        <end position="487"/>
    </location>
</feature>
<dbReference type="InterPro" id="IPR005225">
    <property type="entry name" value="Small_GTP-bd"/>
</dbReference>
<evidence type="ECO:0000256" key="1">
    <source>
        <dbReference type="ARBA" id="ARBA00008279"/>
    </source>
</evidence>
<feature type="binding site" evidence="8">
    <location>
        <begin position="9"/>
        <end position="16"/>
    </location>
    <ligand>
        <name>GTP</name>
        <dbReference type="ChEBI" id="CHEBI:37565"/>
        <label>1</label>
    </ligand>
</feature>
<dbReference type="InterPro" id="IPR031166">
    <property type="entry name" value="G_ENGA"/>
</dbReference>
<evidence type="ECO:0000256" key="11">
    <source>
        <dbReference type="SAM" id="MobiDB-lite"/>
    </source>
</evidence>
<dbReference type="Gene3D" id="3.30.300.20">
    <property type="match status" value="1"/>
</dbReference>
<dbReference type="PANTHER" id="PTHR43834:SF6">
    <property type="entry name" value="GTPASE DER"/>
    <property type="match status" value="1"/>
</dbReference>
<dbReference type="GO" id="GO:0005525">
    <property type="term" value="F:GTP binding"/>
    <property type="evidence" value="ECO:0007669"/>
    <property type="project" value="UniProtKB-UniRule"/>
</dbReference>
<dbReference type="EMBL" id="NTJD01000003">
    <property type="protein sequence ID" value="PCD77245.1"/>
    <property type="molecule type" value="Genomic_DNA"/>
</dbReference>